<dbReference type="InterPro" id="IPR004358">
    <property type="entry name" value="Sig_transdc_His_kin-like_C"/>
</dbReference>
<dbReference type="SMART" id="SM00448">
    <property type="entry name" value="REC"/>
    <property type="match status" value="1"/>
</dbReference>
<dbReference type="InterPro" id="IPR001789">
    <property type="entry name" value="Sig_transdc_resp-reg_receiver"/>
</dbReference>
<dbReference type="OrthoDB" id="303614at2759"/>
<dbReference type="EMBL" id="QGMG01000824">
    <property type="protein sequence ID" value="TVY51420.1"/>
    <property type="molecule type" value="Genomic_DNA"/>
</dbReference>
<feature type="compositionally biased region" description="Low complexity" evidence="3">
    <location>
        <begin position="523"/>
        <end position="534"/>
    </location>
</feature>
<dbReference type="Gene3D" id="3.40.50.2300">
    <property type="match status" value="1"/>
</dbReference>
<dbReference type="Gene3D" id="1.10.287.130">
    <property type="match status" value="1"/>
</dbReference>
<dbReference type="InterPro" id="IPR050956">
    <property type="entry name" value="2C_system_His_kinase"/>
</dbReference>
<protein>
    <submittedName>
        <fullName evidence="6">Hybrid signal transduction histidine kinase B</fullName>
    </submittedName>
</protein>
<feature type="region of interest" description="Disordered" evidence="3">
    <location>
        <begin position="266"/>
        <end position="333"/>
    </location>
</feature>
<dbReference type="InterPro" id="IPR036890">
    <property type="entry name" value="HATPase_C_sf"/>
</dbReference>
<feature type="compositionally biased region" description="Low complexity" evidence="3">
    <location>
        <begin position="315"/>
        <end position="330"/>
    </location>
</feature>
<dbReference type="Pfam" id="PF02518">
    <property type="entry name" value="HATPase_c"/>
    <property type="match status" value="1"/>
</dbReference>
<dbReference type="InterPro" id="IPR003661">
    <property type="entry name" value="HisK_dim/P_dom"/>
</dbReference>
<gene>
    <name evidence="6" type="primary">dhkB_1</name>
    <name evidence="6" type="ORF">LCER1_G008079</name>
</gene>
<dbReference type="Pfam" id="PF00072">
    <property type="entry name" value="Response_reg"/>
    <property type="match status" value="1"/>
</dbReference>
<evidence type="ECO:0000313" key="6">
    <source>
        <dbReference type="EMBL" id="TVY51420.1"/>
    </source>
</evidence>
<feature type="compositionally biased region" description="Basic and acidic residues" evidence="3">
    <location>
        <begin position="274"/>
        <end position="284"/>
    </location>
</feature>
<feature type="region of interest" description="Disordered" evidence="3">
    <location>
        <begin position="428"/>
        <end position="465"/>
    </location>
</feature>
<feature type="domain" description="Histidine kinase" evidence="4">
    <location>
        <begin position="645"/>
        <end position="912"/>
    </location>
</feature>
<dbReference type="SUPFAM" id="SSF47384">
    <property type="entry name" value="Homodimeric domain of signal transducing histidine kinase"/>
    <property type="match status" value="1"/>
</dbReference>
<proteinExistence type="predicted"/>
<dbReference type="Pfam" id="PF00512">
    <property type="entry name" value="HisKA"/>
    <property type="match status" value="1"/>
</dbReference>
<dbReference type="PROSITE" id="PS50109">
    <property type="entry name" value="HIS_KIN"/>
    <property type="match status" value="1"/>
</dbReference>
<dbReference type="SUPFAM" id="SSF52172">
    <property type="entry name" value="CheY-like"/>
    <property type="match status" value="1"/>
</dbReference>
<feature type="compositionally biased region" description="Polar residues" evidence="3">
    <location>
        <begin position="1122"/>
        <end position="1135"/>
    </location>
</feature>
<keyword evidence="6" id="KW-0808">Transferase</keyword>
<sequence length="1301" mass="143640">MPKQPTITARERELYRYFQPEETTSAIDGKKSSSDPCLTAFAQLGALRLNTKRGIITLATGTIGTEYIIAESGQALSLQRDDDADDELWHGVGAFKCPSSTHTTIGSDSVNHFCRTGDQYLVVNDTTKDERFKNKCIVRQAPHVRFMAVVPLRTRPVLNHPSMVIGNYVAVDDKPREAGLTESELQFMTDMAVTVMDYLEAGLVKQKQFRAERMIKAMGLFIEGKSTLRDWWLEYGHRFQDSIAHKRAKNAIDLEHLANAEFGVQEPPANLSKGLHDWPGHDDTSPPTPSSSAPSRAGHDFGDGRPLLPREESHTASSDTTTGQTTLLSKSWKEQDSSVTTFATLTGPATEQTENRHSVSFDLPPHQMSSDVSKQLQDALLSSDLKGVFSRASNLIREAIGVQGVAFFDASVGSFGGSADKSVMEEKAPGAFQTDKSHTSSEDELGRKQSTADNDTSAASASDSNQHIDANEKYCSVLGFSSRSRSSLLGHQIPEGKVKLPESMLRRLLKRYPHGKIFNFDGDGVYSSGDSDQQSGRDSEPNSEFLRPSSQDTKARRNRLSKEAEAKAILKVLPNARSVFWFPLWDSSRERWFAGTLVFSTSPTRSLCPYEDLTYLAAFGNSVMAEVARLSAQVLDKMKSDFISSISHELRSPLHGVLASVEFLQDTSMTEDQEDFVNNIHASGKVLLDTINHVLDFSKVNRKVKNKSRITKFTGKRRKKQFKEQPMDDDVEDTADLCVLSEEVIESTYVGHSVSRSVLDPSSKHKRNPSINSNNLPLTIITDVRWHPNWTFEMDPGAWSRILMNLFSNAMKYTKSGFIKVSLEVEKEPLSRTKRTRPMLTLKVKDSGKGISKEFLKHRLYKPFTQEDSLATGAGLGLSIVRHIIQDLGGSIDFVSEQGSGTEATVRMPLMEMSMPAKSDDGPNHVAEARAATKGLRYSLESFDKYPDIAETPTGILSAEVEAAMLLKSSVQASMNEWFDMELSTTHTAENSADVVVIMESGIGERSVKDILQSYTYDKPTRSGKSIAIVLCSTFHPGPKMHSCGAFQIFYHQQPYGPHKLAKSLHSAFVQHTGPIPESELDGHKEVSSPTAGTSYITPIPTPTENPTNSSSPAKEPEIQSIPHSSTKPPDSGDQNDPPAIAIPAAPQSKDLRVLLVEDNEINLKLLIATMRKLRITHSTATNGLEALNAYKDSGGAFDVIFMDISMPIMSGIDSTRHIRRFERDEGLEPTRLIALTGAANPNTRQEAFTSGVDLFLTKPVPMRELRGMLEELRREATRILEETNVLGVAVDARMEVEGVK</sequence>
<dbReference type="SUPFAM" id="SSF55781">
    <property type="entry name" value="GAF domain-like"/>
    <property type="match status" value="1"/>
</dbReference>
<evidence type="ECO:0000313" key="7">
    <source>
        <dbReference type="Proteomes" id="UP000481288"/>
    </source>
</evidence>
<feature type="modified residue" description="4-aspartylphosphate" evidence="2">
    <location>
        <position position="1204"/>
    </location>
</feature>
<evidence type="ECO:0000259" key="5">
    <source>
        <dbReference type="PROSITE" id="PS50110"/>
    </source>
</evidence>
<dbReference type="InterPro" id="IPR005467">
    <property type="entry name" value="His_kinase_dom"/>
</dbReference>
<feature type="region of interest" description="Disordered" evidence="3">
    <location>
        <begin position="1074"/>
        <end position="1143"/>
    </location>
</feature>
<evidence type="ECO:0000259" key="4">
    <source>
        <dbReference type="PROSITE" id="PS50109"/>
    </source>
</evidence>
<dbReference type="CDD" id="cd17546">
    <property type="entry name" value="REC_hyHK_CKI1_RcsC-like"/>
    <property type="match status" value="1"/>
</dbReference>
<dbReference type="Gene3D" id="3.30.565.10">
    <property type="entry name" value="Histidine kinase-like ATPase, C-terminal domain"/>
    <property type="match status" value="1"/>
</dbReference>
<dbReference type="PANTHER" id="PTHR43719">
    <property type="entry name" value="TWO-COMPONENT HISTIDINE KINASE"/>
    <property type="match status" value="1"/>
</dbReference>
<dbReference type="SMART" id="SM00387">
    <property type="entry name" value="HATPase_c"/>
    <property type="match status" value="1"/>
</dbReference>
<dbReference type="Proteomes" id="UP000481288">
    <property type="component" value="Unassembled WGS sequence"/>
</dbReference>
<feature type="compositionally biased region" description="Low complexity" evidence="3">
    <location>
        <begin position="1097"/>
        <end position="1113"/>
    </location>
</feature>
<evidence type="ECO:0000256" key="2">
    <source>
        <dbReference type="PROSITE-ProRule" id="PRU00169"/>
    </source>
</evidence>
<dbReference type="PROSITE" id="PS50110">
    <property type="entry name" value="RESPONSE_REGULATORY"/>
    <property type="match status" value="1"/>
</dbReference>
<accession>A0A7D8UNN0</accession>
<reference evidence="6 7" key="1">
    <citation type="submission" date="2018-05" db="EMBL/GenBank/DDBJ databases">
        <title>Whole genome sequencing for identification of molecular markers to develop diagnostic detection tools for the regulated plant pathogen Lachnellula willkommii.</title>
        <authorList>
            <person name="Giroux E."/>
            <person name="Bilodeau G."/>
        </authorList>
    </citation>
    <scope>NUCLEOTIDE SEQUENCE [LARGE SCALE GENOMIC DNA]</scope>
    <source>
        <strain evidence="6 7">CBS 625.97</strain>
    </source>
</reference>
<feature type="compositionally biased region" description="Basic and acidic residues" evidence="3">
    <location>
        <begin position="297"/>
        <end position="314"/>
    </location>
</feature>
<keyword evidence="6" id="KW-0418">Kinase</keyword>
<keyword evidence="7" id="KW-1185">Reference proteome</keyword>
<dbReference type="SMART" id="SM00388">
    <property type="entry name" value="HisKA"/>
    <property type="match status" value="1"/>
</dbReference>
<dbReference type="InterPro" id="IPR003594">
    <property type="entry name" value="HATPase_dom"/>
</dbReference>
<name>A0A7D8UNN0_9HELO</name>
<organism evidence="6 7">
    <name type="scientific">Lachnellula cervina</name>
    <dbReference type="NCBI Taxonomy" id="1316786"/>
    <lineage>
        <taxon>Eukaryota</taxon>
        <taxon>Fungi</taxon>
        <taxon>Dikarya</taxon>
        <taxon>Ascomycota</taxon>
        <taxon>Pezizomycotina</taxon>
        <taxon>Leotiomycetes</taxon>
        <taxon>Helotiales</taxon>
        <taxon>Lachnaceae</taxon>
        <taxon>Lachnellula</taxon>
    </lineage>
</organism>
<feature type="region of interest" description="Disordered" evidence="3">
    <location>
        <begin position="523"/>
        <end position="558"/>
    </location>
</feature>
<keyword evidence="1 2" id="KW-0597">Phosphoprotein</keyword>
<dbReference type="SUPFAM" id="SSF55874">
    <property type="entry name" value="ATPase domain of HSP90 chaperone/DNA topoisomerase II/histidine kinase"/>
    <property type="match status" value="1"/>
</dbReference>
<feature type="domain" description="Response regulatory" evidence="5">
    <location>
        <begin position="1153"/>
        <end position="1274"/>
    </location>
</feature>
<evidence type="ECO:0000256" key="3">
    <source>
        <dbReference type="SAM" id="MobiDB-lite"/>
    </source>
</evidence>
<evidence type="ECO:0000256" key="1">
    <source>
        <dbReference type="ARBA" id="ARBA00022553"/>
    </source>
</evidence>
<dbReference type="CDD" id="cd00082">
    <property type="entry name" value="HisKA"/>
    <property type="match status" value="1"/>
</dbReference>
<dbReference type="InterPro" id="IPR011006">
    <property type="entry name" value="CheY-like_superfamily"/>
</dbReference>
<dbReference type="InterPro" id="IPR036097">
    <property type="entry name" value="HisK_dim/P_sf"/>
</dbReference>
<comment type="caution">
    <text evidence="6">The sequence shown here is derived from an EMBL/GenBank/DDBJ whole genome shotgun (WGS) entry which is preliminary data.</text>
</comment>
<feature type="compositionally biased region" description="Basic and acidic residues" evidence="3">
    <location>
        <begin position="435"/>
        <end position="447"/>
    </location>
</feature>
<dbReference type="FunFam" id="1.10.287.130:FF:000023">
    <property type="entry name" value="Sensor histidine kinase/response regulator, putative"/>
    <property type="match status" value="1"/>
</dbReference>
<dbReference type="PRINTS" id="PR00344">
    <property type="entry name" value="BCTRLSENSOR"/>
</dbReference>
<dbReference type="PANTHER" id="PTHR43719:SF28">
    <property type="entry name" value="PEROXIDE STRESS-ACTIVATED HISTIDINE KINASE MAK1-RELATED"/>
    <property type="match status" value="1"/>
</dbReference>
<feature type="compositionally biased region" description="Low complexity" evidence="3">
    <location>
        <begin position="451"/>
        <end position="465"/>
    </location>
</feature>
<dbReference type="GO" id="GO:0000155">
    <property type="term" value="F:phosphorelay sensor kinase activity"/>
    <property type="evidence" value="ECO:0007669"/>
    <property type="project" value="InterPro"/>
</dbReference>